<accession>A0ABP9VRI0</accession>
<evidence type="ECO:0000256" key="1">
    <source>
        <dbReference type="SAM" id="SignalP"/>
    </source>
</evidence>
<evidence type="ECO:0000313" key="3">
    <source>
        <dbReference type="Proteomes" id="UP001416858"/>
    </source>
</evidence>
<evidence type="ECO:0000313" key="2">
    <source>
        <dbReference type="EMBL" id="GAA5507779.1"/>
    </source>
</evidence>
<proteinExistence type="predicted"/>
<keyword evidence="3" id="KW-1185">Reference proteome</keyword>
<gene>
    <name evidence="2" type="ORF">Rcae01_03236</name>
</gene>
<comment type="caution">
    <text evidence="2">The sequence shown here is derived from an EMBL/GenBank/DDBJ whole genome shotgun (WGS) entry which is preliminary data.</text>
</comment>
<keyword evidence="1" id="KW-0732">Signal</keyword>
<dbReference type="RefSeq" id="WP_345684618.1">
    <property type="nucleotide sequence ID" value="NZ_BAABRO010000006.1"/>
</dbReference>
<reference evidence="2 3" key="1">
    <citation type="submission" date="2024-02" db="EMBL/GenBank/DDBJ databases">
        <title>Rhodopirellula caenicola NBRC 110016.</title>
        <authorList>
            <person name="Ichikawa N."/>
            <person name="Katano-Makiyama Y."/>
            <person name="Hidaka K."/>
        </authorList>
    </citation>
    <scope>NUCLEOTIDE SEQUENCE [LARGE SCALE GENOMIC DNA]</scope>
    <source>
        <strain evidence="2 3">NBRC 110016</strain>
    </source>
</reference>
<dbReference type="EMBL" id="BAABRO010000006">
    <property type="protein sequence ID" value="GAA5507779.1"/>
    <property type="molecule type" value="Genomic_DNA"/>
</dbReference>
<sequence>MFSITKWIAVPAIAACFALTADTSTAEAGNGFLRVGGLHISLGGSGYSHGHYQHYTPRYGSSYRSYYGGYHGGYGHGHRHGYYHDTSHWDYHPTEIIRHGNHFHVQPGHYDWHQTGHWHH</sequence>
<dbReference type="Proteomes" id="UP001416858">
    <property type="component" value="Unassembled WGS sequence"/>
</dbReference>
<feature type="signal peptide" evidence="1">
    <location>
        <begin position="1"/>
        <end position="28"/>
    </location>
</feature>
<protein>
    <submittedName>
        <fullName evidence="2">Uncharacterized protein</fullName>
    </submittedName>
</protein>
<name>A0ABP9VRI0_9BACT</name>
<organism evidence="2 3">
    <name type="scientific">Novipirellula caenicola</name>
    <dbReference type="NCBI Taxonomy" id="1536901"/>
    <lineage>
        <taxon>Bacteria</taxon>
        <taxon>Pseudomonadati</taxon>
        <taxon>Planctomycetota</taxon>
        <taxon>Planctomycetia</taxon>
        <taxon>Pirellulales</taxon>
        <taxon>Pirellulaceae</taxon>
        <taxon>Novipirellula</taxon>
    </lineage>
</organism>
<feature type="chain" id="PRO_5046027474" evidence="1">
    <location>
        <begin position="29"/>
        <end position="120"/>
    </location>
</feature>